<dbReference type="AlphaFoldDB" id="A0A392U4T8"/>
<evidence type="ECO:0000256" key="1">
    <source>
        <dbReference type="SAM" id="MobiDB-lite"/>
    </source>
</evidence>
<comment type="caution">
    <text evidence="2">The sequence shown here is derived from an EMBL/GenBank/DDBJ whole genome shotgun (WGS) entry which is preliminary data.</text>
</comment>
<accession>A0A392U4T8</accession>
<keyword evidence="3" id="KW-1185">Reference proteome</keyword>
<name>A0A392U4T8_9FABA</name>
<evidence type="ECO:0000313" key="2">
    <source>
        <dbReference type="EMBL" id="MCI67734.1"/>
    </source>
</evidence>
<proteinExistence type="predicted"/>
<feature type="non-terminal residue" evidence="2">
    <location>
        <position position="1"/>
    </location>
</feature>
<reference evidence="2 3" key="1">
    <citation type="journal article" date="2018" name="Front. Plant Sci.">
        <title>Red Clover (Trifolium pratense) and Zigzag Clover (T. medium) - A Picture of Genomic Similarities and Differences.</title>
        <authorList>
            <person name="Dluhosova J."/>
            <person name="Istvanek J."/>
            <person name="Nedelnik J."/>
            <person name="Repkova J."/>
        </authorList>
    </citation>
    <scope>NUCLEOTIDE SEQUENCE [LARGE SCALE GENOMIC DNA]</scope>
    <source>
        <strain evidence="3">cv. 10/8</strain>
        <tissue evidence="2">Leaf</tissue>
    </source>
</reference>
<dbReference type="Proteomes" id="UP000265520">
    <property type="component" value="Unassembled WGS sequence"/>
</dbReference>
<organism evidence="2 3">
    <name type="scientific">Trifolium medium</name>
    <dbReference type="NCBI Taxonomy" id="97028"/>
    <lineage>
        <taxon>Eukaryota</taxon>
        <taxon>Viridiplantae</taxon>
        <taxon>Streptophyta</taxon>
        <taxon>Embryophyta</taxon>
        <taxon>Tracheophyta</taxon>
        <taxon>Spermatophyta</taxon>
        <taxon>Magnoliopsida</taxon>
        <taxon>eudicotyledons</taxon>
        <taxon>Gunneridae</taxon>
        <taxon>Pentapetalae</taxon>
        <taxon>rosids</taxon>
        <taxon>fabids</taxon>
        <taxon>Fabales</taxon>
        <taxon>Fabaceae</taxon>
        <taxon>Papilionoideae</taxon>
        <taxon>50 kb inversion clade</taxon>
        <taxon>NPAAA clade</taxon>
        <taxon>Hologalegina</taxon>
        <taxon>IRL clade</taxon>
        <taxon>Trifolieae</taxon>
        <taxon>Trifolium</taxon>
    </lineage>
</organism>
<feature type="region of interest" description="Disordered" evidence="1">
    <location>
        <begin position="1"/>
        <end position="25"/>
    </location>
</feature>
<protein>
    <submittedName>
        <fullName evidence="2">Uncharacterized protein</fullName>
    </submittedName>
</protein>
<dbReference type="EMBL" id="LXQA010722625">
    <property type="protein sequence ID" value="MCI67734.1"/>
    <property type="molecule type" value="Genomic_DNA"/>
</dbReference>
<evidence type="ECO:0000313" key="3">
    <source>
        <dbReference type="Proteomes" id="UP000265520"/>
    </source>
</evidence>
<sequence>NSTLREAQPSWRGAQVPEAKPPQQASLGARLHTTGQRGAPVQDFTNFIPSASFKLQNGLLVNNKQFQA</sequence>